<organism evidence="2 3">
    <name type="scientific">Hyphomicrobium album</name>
    <dbReference type="NCBI Taxonomy" id="2665159"/>
    <lineage>
        <taxon>Bacteria</taxon>
        <taxon>Pseudomonadati</taxon>
        <taxon>Pseudomonadota</taxon>
        <taxon>Alphaproteobacteria</taxon>
        <taxon>Hyphomicrobiales</taxon>
        <taxon>Hyphomicrobiaceae</taxon>
        <taxon>Hyphomicrobium</taxon>
    </lineage>
</organism>
<name>A0A6I3KJ58_9HYPH</name>
<dbReference type="AlphaFoldDB" id="A0A6I3KJ58"/>
<dbReference type="PROSITE" id="PS51257">
    <property type="entry name" value="PROKAR_LIPOPROTEIN"/>
    <property type="match status" value="1"/>
</dbReference>
<gene>
    <name evidence="2" type="ORF">GIW81_05450</name>
</gene>
<dbReference type="Proteomes" id="UP000440694">
    <property type="component" value="Unassembled WGS sequence"/>
</dbReference>
<dbReference type="EMBL" id="WMBQ01000001">
    <property type="protein sequence ID" value="MTD93777.1"/>
    <property type="molecule type" value="Genomic_DNA"/>
</dbReference>
<comment type="caution">
    <text evidence="2">The sequence shown here is derived from an EMBL/GenBank/DDBJ whole genome shotgun (WGS) entry which is preliminary data.</text>
</comment>
<accession>A0A6I3KJ58</accession>
<proteinExistence type="predicted"/>
<sequence length="91" mass="9321">MASRQFLGRRFTGLVIAGTASLLLGACAHNVAETPALQWQVNTVEATEGSGTAYGAAETSPATGCGESGGDGCYVYRGGRDPYTGLAYTQL</sequence>
<protein>
    <submittedName>
        <fullName evidence="2">Uncharacterized protein</fullName>
    </submittedName>
</protein>
<evidence type="ECO:0000256" key="1">
    <source>
        <dbReference type="SAM" id="SignalP"/>
    </source>
</evidence>
<dbReference type="RefSeq" id="WP_154738285.1">
    <property type="nucleotide sequence ID" value="NZ_WMBQ01000001.1"/>
</dbReference>
<reference evidence="2 3" key="1">
    <citation type="submission" date="2019-11" db="EMBL/GenBank/DDBJ databases">
        <title>Identification of a novel strain.</title>
        <authorList>
            <person name="Xu Q."/>
            <person name="Wang G."/>
        </authorList>
    </citation>
    <scope>NUCLEOTIDE SEQUENCE [LARGE SCALE GENOMIC DNA]</scope>
    <source>
        <strain evidence="3">xq</strain>
    </source>
</reference>
<keyword evidence="1" id="KW-0732">Signal</keyword>
<evidence type="ECO:0000313" key="3">
    <source>
        <dbReference type="Proteomes" id="UP000440694"/>
    </source>
</evidence>
<feature type="signal peptide" evidence="1">
    <location>
        <begin position="1"/>
        <end position="28"/>
    </location>
</feature>
<feature type="chain" id="PRO_5026128353" evidence="1">
    <location>
        <begin position="29"/>
        <end position="91"/>
    </location>
</feature>
<keyword evidence="3" id="KW-1185">Reference proteome</keyword>
<evidence type="ECO:0000313" key="2">
    <source>
        <dbReference type="EMBL" id="MTD93777.1"/>
    </source>
</evidence>